<evidence type="ECO:0000259" key="2">
    <source>
        <dbReference type="Pfam" id="PF01551"/>
    </source>
</evidence>
<name>A0ABM9BGM7_9BACL</name>
<dbReference type="Gene3D" id="2.70.70.10">
    <property type="entry name" value="Glucose Permease (Domain IIA)"/>
    <property type="match status" value="1"/>
</dbReference>
<reference evidence="3" key="1">
    <citation type="submission" date="2021-12" db="EMBL/GenBank/DDBJ databases">
        <authorList>
            <person name="Criscuolo A."/>
        </authorList>
    </citation>
    <scope>NUCLEOTIDE SEQUENCE</scope>
    <source>
        <strain evidence="3">CIP111894</strain>
    </source>
</reference>
<keyword evidence="4" id="KW-1185">Reference proteome</keyword>
<sequence length="330" mass="36656">MNHFLNPKSLMLLSVVSSLTLGSLSVTVSATSTNPVAVSAQSQTSAFKPDQLLQLLEQQKYDRIYGQLGAAYKKEYALKEFKQQASLYHKNATSYKVVSHVALNNTHYYAWTDPKGVNTIQAMFDSKGKLEFLFFSKMQKYPETDVQRTKTTFQLPIKGNWFVFWGGSNELINYHYGAEQQRYAYDLIVVNNGFSYKGDPKKNESYYAYGKPVLAAGAGKVVKVVNDIHDNDPVGTENTEQIAGNHVIVDHGNGEFSYYAHLQKGSVSVKVGDVVKVGDILGKCGNSGNSSEAHLHFEVANSAELFTTQSLRVKWKGADDYEQGTFIKAP</sequence>
<gene>
    <name evidence="3" type="ORF">PAECIP111894_04274</name>
</gene>
<dbReference type="PANTHER" id="PTHR21666">
    <property type="entry name" value="PEPTIDASE-RELATED"/>
    <property type="match status" value="1"/>
</dbReference>
<protein>
    <recommendedName>
        <fullName evidence="2">M23ase beta-sheet core domain-containing protein</fullName>
    </recommendedName>
</protein>
<dbReference type="Pfam" id="PF01551">
    <property type="entry name" value="Peptidase_M23"/>
    <property type="match status" value="1"/>
</dbReference>
<feature type="chain" id="PRO_5046019490" description="M23ase beta-sheet core domain-containing protein" evidence="1">
    <location>
        <begin position="31"/>
        <end position="330"/>
    </location>
</feature>
<comment type="caution">
    <text evidence="3">The sequence shown here is derived from an EMBL/GenBank/DDBJ whole genome shotgun (WGS) entry which is preliminary data.</text>
</comment>
<proteinExistence type="predicted"/>
<keyword evidence="1" id="KW-0732">Signal</keyword>
<dbReference type="SUPFAM" id="SSF51261">
    <property type="entry name" value="Duplicated hybrid motif"/>
    <property type="match status" value="1"/>
</dbReference>
<feature type="signal peptide" evidence="1">
    <location>
        <begin position="1"/>
        <end position="30"/>
    </location>
</feature>
<evidence type="ECO:0000256" key="1">
    <source>
        <dbReference type="SAM" id="SignalP"/>
    </source>
</evidence>
<feature type="domain" description="M23ase beta-sheet core" evidence="2">
    <location>
        <begin position="208"/>
        <end position="301"/>
    </location>
</feature>
<dbReference type="InterPro" id="IPR016047">
    <property type="entry name" value="M23ase_b-sheet_dom"/>
</dbReference>
<dbReference type="InterPro" id="IPR050570">
    <property type="entry name" value="Cell_wall_metabolism_enzyme"/>
</dbReference>
<dbReference type="PANTHER" id="PTHR21666:SF270">
    <property type="entry name" value="MUREIN HYDROLASE ACTIVATOR ENVC"/>
    <property type="match status" value="1"/>
</dbReference>
<evidence type="ECO:0000313" key="4">
    <source>
        <dbReference type="Proteomes" id="UP000838749"/>
    </source>
</evidence>
<accession>A0ABM9BGM7</accession>
<organism evidence="3 4">
    <name type="scientific">Paenibacillus pseudetheri</name>
    <dbReference type="NCBI Taxonomy" id="2897682"/>
    <lineage>
        <taxon>Bacteria</taxon>
        <taxon>Bacillati</taxon>
        <taxon>Bacillota</taxon>
        <taxon>Bacilli</taxon>
        <taxon>Bacillales</taxon>
        <taxon>Paenibacillaceae</taxon>
        <taxon>Paenibacillus</taxon>
    </lineage>
</organism>
<dbReference type="Proteomes" id="UP000838749">
    <property type="component" value="Unassembled WGS sequence"/>
</dbReference>
<dbReference type="EMBL" id="CAKMAB010000029">
    <property type="protein sequence ID" value="CAH1058101.1"/>
    <property type="molecule type" value="Genomic_DNA"/>
</dbReference>
<dbReference type="CDD" id="cd12797">
    <property type="entry name" value="M23_peptidase"/>
    <property type="match status" value="1"/>
</dbReference>
<evidence type="ECO:0000313" key="3">
    <source>
        <dbReference type="EMBL" id="CAH1058101.1"/>
    </source>
</evidence>
<dbReference type="InterPro" id="IPR011055">
    <property type="entry name" value="Dup_hybrid_motif"/>
</dbReference>
<dbReference type="RefSeq" id="WP_234539441.1">
    <property type="nucleotide sequence ID" value="NZ_CAKMAB010000029.1"/>
</dbReference>